<gene>
    <name evidence="1" type="ORF">HMPREF9440_01807</name>
</gene>
<keyword evidence="2" id="KW-1185">Reference proteome</keyword>
<organism evidence="1 2">
    <name type="scientific">Sutterella parvirubra YIT 11816</name>
    <dbReference type="NCBI Taxonomy" id="762967"/>
    <lineage>
        <taxon>Bacteria</taxon>
        <taxon>Pseudomonadati</taxon>
        <taxon>Pseudomonadota</taxon>
        <taxon>Betaproteobacteria</taxon>
        <taxon>Burkholderiales</taxon>
        <taxon>Sutterellaceae</taxon>
        <taxon>Sutterella</taxon>
    </lineage>
</organism>
<dbReference type="STRING" id="762967.HMPREF9440_01807"/>
<dbReference type="EMBL" id="AFBQ01000272">
    <property type="protein sequence ID" value="EHY30825.1"/>
    <property type="molecule type" value="Genomic_DNA"/>
</dbReference>
<proteinExistence type="predicted"/>
<evidence type="ECO:0000313" key="1">
    <source>
        <dbReference type="EMBL" id="EHY30825.1"/>
    </source>
</evidence>
<comment type="caution">
    <text evidence="1">The sequence shown here is derived from an EMBL/GenBank/DDBJ whole genome shotgun (WGS) entry which is preliminary data.</text>
</comment>
<name>H3KGC7_9BURK</name>
<dbReference type="Proteomes" id="UP000004956">
    <property type="component" value="Unassembled WGS sequence"/>
</dbReference>
<dbReference type="AlphaFoldDB" id="H3KGC7"/>
<reference evidence="1 2" key="1">
    <citation type="submission" date="2011-11" db="EMBL/GenBank/DDBJ databases">
        <authorList>
            <person name="Weinstock G."/>
            <person name="Sodergren E."/>
            <person name="Clifton S."/>
            <person name="Fulton L."/>
            <person name="Fulton B."/>
            <person name="Courtney L."/>
            <person name="Fronick C."/>
            <person name="Harrison M."/>
            <person name="Strong C."/>
            <person name="Farmer C."/>
            <person name="Delahaunty K."/>
            <person name="Markovic C."/>
            <person name="Hall O."/>
            <person name="Minx P."/>
            <person name="Tomlinson C."/>
            <person name="Mitreva M."/>
            <person name="Hou S."/>
            <person name="Chen J."/>
            <person name="Wollam A."/>
            <person name="Pepin K.H."/>
            <person name="Johnson M."/>
            <person name="Bhonagiri V."/>
            <person name="Zhang X."/>
            <person name="Suruliraj S."/>
            <person name="Warren W."/>
            <person name="Chinwalla A."/>
            <person name="Mardis E.R."/>
            <person name="Wilson R.K."/>
        </authorList>
    </citation>
    <scope>NUCLEOTIDE SEQUENCE [LARGE SCALE GENOMIC DNA]</scope>
    <source>
        <strain evidence="1 2">YIT 11816</strain>
    </source>
</reference>
<dbReference type="HOGENOM" id="CLU_2774405_0_0_4"/>
<sequence length="69" mass="7296">MGTEMPISHEPGPSDRCASLEAQGLPTAWVASPSSTGRSRRQRPIGATLRGPVGRRKAYDRSGLAVGLH</sequence>
<protein>
    <submittedName>
        <fullName evidence="1">Subtilisin inhibitor-like protein 1 family protein</fullName>
    </submittedName>
</protein>
<evidence type="ECO:0000313" key="2">
    <source>
        <dbReference type="Proteomes" id="UP000004956"/>
    </source>
</evidence>
<accession>H3KGC7</accession>